<evidence type="ECO:0000256" key="4">
    <source>
        <dbReference type="ARBA" id="ARBA00022989"/>
    </source>
</evidence>
<evidence type="ECO:0000256" key="2">
    <source>
        <dbReference type="ARBA" id="ARBA00022475"/>
    </source>
</evidence>
<dbReference type="InterPro" id="IPR003838">
    <property type="entry name" value="ABC3_permease_C"/>
</dbReference>
<evidence type="ECO:0000313" key="11">
    <source>
        <dbReference type="Proteomes" id="UP001063698"/>
    </source>
</evidence>
<comment type="similarity">
    <text evidence="6">Belongs to the ABC-4 integral membrane protein family.</text>
</comment>
<gene>
    <name evidence="10" type="ORF">IPA_05040</name>
</gene>
<dbReference type="InterPro" id="IPR050250">
    <property type="entry name" value="Macrolide_Exporter_MacB"/>
</dbReference>
<dbReference type="InterPro" id="IPR025857">
    <property type="entry name" value="MacB_PCD"/>
</dbReference>
<dbReference type="GO" id="GO:0005886">
    <property type="term" value="C:plasma membrane"/>
    <property type="evidence" value="ECO:0007669"/>
    <property type="project" value="UniProtKB-SubCell"/>
</dbReference>
<keyword evidence="4 7" id="KW-1133">Transmembrane helix</keyword>
<dbReference type="EMBL" id="CP006868">
    <property type="protein sequence ID" value="UXD22464.1"/>
    <property type="molecule type" value="Genomic_DNA"/>
</dbReference>
<evidence type="ECO:0000256" key="3">
    <source>
        <dbReference type="ARBA" id="ARBA00022692"/>
    </source>
</evidence>
<evidence type="ECO:0000256" key="7">
    <source>
        <dbReference type="SAM" id="Phobius"/>
    </source>
</evidence>
<evidence type="ECO:0000256" key="5">
    <source>
        <dbReference type="ARBA" id="ARBA00023136"/>
    </source>
</evidence>
<organism evidence="10 11">
    <name type="scientific">Ignicoccus pacificus DSM 13166</name>
    <dbReference type="NCBI Taxonomy" id="940294"/>
    <lineage>
        <taxon>Archaea</taxon>
        <taxon>Thermoproteota</taxon>
        <taxon>Thermoprotei</taxon>
        <taxon>Desulfurococcales</taxon>
        <taxon>Desulfurococcaceae</taxon>
        <taxon>Ignicoccus</taxon>
    </lineage>
</organism>
<protein>
    <recommendedName>
        <fullName evidence="12">ABC transporter permease</fullName>
    </recommendedName>
</protein>
<dbReference type="KEGG" id="ipc:IPA_05040"/>
<feature type="transmembrane region" description="Helical" evidence="7">
    <location>
        <begin position="304"/>
        <end position="329"/>
    </location>
</feature>
<sequence length="399" mass="43647">MILNDLFKLTLKDVKSGGIRSLLVLLSVAVGAASLIAFVAQAEGMRYNVETQFRGLSANVIIGMSPIPSLTYQDVIVLKSFRHVVDVRAALFADVKIPAKGKYLDFKLVGMDAKTFYTIFPSAVPKYGSIELNAPDLASIGFQVYKETKIGLNSLLPIKFGRKIFYVRVSAVLAPLGVSPLAVGFEPDKAVFVNINDVKSFLNVRKMNLVYIIVDSPKNVDKVYQEVSNYLKGKKFQVFAPLSVIKVYMSAVSFAERFLLAMSMMAFVASGFSIANTMMITVIERTKEIGVMKAVGFTSRQIMMYYLLLAISYGLIGGIIGSVIGYGLANIVSRYMTVIGAGIEQYVTKYFNMKIPSAKVTHTLVLEALLFSVATAAISGLYPAYKASRLDPVKALKSE</sequence>
<reference evidence="10" key="1">
    <citation type="submission" date="2013-11" db="EMBL/GenBank/DDBJ databases">
        <title>Comparative genomics of Ignicoccus.</title>
        <authorList>
            <person name="Podar M."/>
        </authorList>
    </citation>
    <scope>NUCLEOTIDE SEQUENCE</scope>
    <source>
        <strain evidence="10">DSM 13166</strain>
    </source>
</reference>
<dbReference type="AlphaFoldDB" id="A0A977KB65"/>
<dbReference type="GO" id="GO:0022857">
    <property type="term" value="F:transmembrane transporter activity"/>
    <property type="evidence" value="ECO:0007669"/>
    <property type="project" value="TreeGrafter"/>
</dbReference>
<comment type="subcellular location">
    <subcellularLocation>
        <location evidence="1">Cell membrane</location>
        <topology evidence="1">Multi-pass membrane protein</topology>
    </subcellularLocation>
</comment>
<evidence type="ECO:0000256" key="1">
    <source>
        <dbReference type="ARBA" id="ARBA00004651"/>
    </source>
</evidence>
<feature type="transmembrane region" description="Helical" evidence="7">
    <location>
        <begin position="364"/>
        <end position="385"/>
    </location>
</feature>
<dbReference type="Proteomes" id="UP001063698">
    <property type="component" value="Chromosome"/>
</dbReference>
<dbReference type="Pfam" id="PF12704">
    <property type="entry name" value="MacB_PCD"/>
    <property type="match status" value="1"/>
</dbReference>
<evidence type="ECO:0000259" key="9">
    <source>
        <dbReference type="Pfam" id="PF12704"/>
    </source>
</evidence>
<keyword evidence="2" id="KW-1003">Cell membrane</keyword>
<dbReference type="PANTHER" id="PTHR30572">
    <property type="entry name" value="MEMBRANE COMPONENT OF TRANSPORTER-RELATED"/>
    <property type="match status" value="1"/>
</dbReference>
<keyword evidence="3 7" id="KW-0812">Transmembrane</keyword>
<evidence type="ECO:0008006" key="12">
    <source>
        <dbReference type="Google" id="ProtNLM"/>
    </source>
</evidence>
<dbReference type="PANTHER" id="PTHR30572:SF4">
    <property type="entry name" value="ABC TRANSPORTER PERMEASE YTRF"/>
    <property type="match status" value="1"/>
</dbReference>
<evidence type="ECO:0000256" key="6">
    <source>
        <dbReference type="ARBA" id="ARBA00038076"/>
    </source>
</evidence>
<feature type="domain" description="MacB-like periplasmic core" evidence="9">
    <location>
        <begin position="21"/>
        <end position="229"/>
    </location>
</feature>
<feature type="domain" description="ABC3 transporter permease C-terminal" evidence="8">
    <location>
        <begin position="262"/>
        <end position="392"/>
    </location>
</feature>
<evidence type="ECO:0000313" key="10">
    <source>
        <dbReference type="EMBL" id="UXD22464.1"/>
    </source>
</evidence>
<evidence type="ECO:0000259" key="8">
    <source>
        <dbReference type="Pfam" id="PF02687"/>
    </source>
</evidence>
<keyword evidence="5 7" id="KW-0472">Membrane</keyword>
<proteinExistence type="inferred from homology"/>
<accession>A0A977KB65</accession>
<keyword evidence="11" id="KW-1185">Reference proteome</keyword>
<feature type="transmembrane region" description="Helical" evidence="7">
    <location>
        <begin position="258"/>
        <end position="283"/>
    </location>
</feature>
<dbReference type="Pfam" id="PF02687">
    <property type="entry name" value="FtsX"/>
    <property type="match status" value="1"/>
</dbReference>
<name>A0A977KB65_9CREN</name>
<feature type="transmembrane region" description="Helical" evidence="7">
    <location>
        <begin position="20"/>
        <end position="40"/>
    </location>
</feature>